<protein>
    <recommendedName>
        <fullName evidence="1">Ionotropic receptor 75a N-terminal domain-containing protein</fullName>
    </recommendedName>
</protein>
<evidence type="ECO:0000313" key="3">
    <source>
        <dbReference type="Proteomes" id="UP001162164"/>
    </source>
</evidence>
<sequence>ANVTCFLSTDIIAGFSQLKNVKYGTIFSCLSKRVVTITIMYIGCTMLFGQNNAKQNFRNSVPERWLSAHVSPSNNNDDKGWATSTITHESVSHVQRFTPVYEKVVCLKELMKFELQFLVFDMKSALEDLEIVFHRENGHLAVVVDGDCENISAVLSKSLPRSYFYETYHWLILSSSEEIVLTALKKVKLNINSDMHYLTTSANGTFTIYDIYNPAFEHGGELVVKQMGYYRKHDGYKAEIKEDKYWKRKNMTGITFNSAIVVPTLDMPLKKYLISVDNRHINSMNRFQSMCVNYCRDFFNFR</sequence>
<organism evidence="2 3">
    <name type="scientific">Molorchus minor</name>
    <dbReference type="NCBI Taxonomy" id="1323400"/>
    <lineage>
        <taxon>Eukaryota</taxon>
        <taxon>Metazoa</taxon>
        <taxon>Ecdysozoa</taxon>
        <taxon>Arthropoda</taxon>
        <taxon>Hexapoda</taxon>
        <taxon>Insecta</taxon>
        <taxon>Pterygota</taxon>
        <taxon>Neoptera</taxon>
        <taxon>Endopterygota</taxon>
        <taxon>Coleoptera</taxon>
        <taxon>Polyphaga</taxon>
        <taxon>Cucujiformia</taxon>
        <taxon>Chrysomeloidea</taxon>
        <taxon>Cerambycidae</taxon>
        <taxon>Lamiinae</taxon>
        <taxon>Monochamini</taxon>
        <taxon>Molorchus</taxon>
    </lineage>
</organism>
<reference evidence="2" key="1">
    <citation type="journal article" date="2023" name="Insect Mol. Biol.">
        <title>Genome sequencing provides insights into the evolution of gene families encoding plant cell wall-degrading enzymes in longhorned beetles.</title>
        <authorList>
            <person name="Shin N.R."/>
            <person name="Okamura Y."/>
            <person name="Kirsch R."/>
            <person name="Pauchet Y."/>
        </authorList>
    </citation>
    <scope>NUCLEOTIDE SEQUENCE</scope>
    <source>
        <strain evidence="2">MMC_N1</strain>
    </source>
</reference>
<comment type="caution">
    <text evidence="2">The sequence shown here is derived from an EMBL/GenBank/DDBJ whole genome shotgun (WGS) entry which is preliminary data.</text>
</comment>
<feature type="domain" description="Ionotropic receptor 75a N-terminal" evidence="1">
    <location>
        <begin position="100"/>
        <end position="261"/>
    </location>
</feature>
<gene>
    <name evidence="2" type="ORF">NQ317_003000</name>
</gene>
<dbReference type="EMBL" id="JAPWTJ010000389">
    <property type="protein sequence ID" value="KAJ8978939.1"/>
    <property type="molecule type" value="Genomic_DNA"/>
</dbReference>
<keyword evidence="3" id="KW-1185">Reference proteome</keyword>
<feature type="non-terminal residue" evidence="2">
    <location>
        <position position="1"/>
    </location>
</feature>
<proteinExistence type="predicted"/>
<dbReference type="InterPro" id="IPR057074">
    <property type="entry name" value="IR75A_N"/>
</dbReference>
<evidence type="ECO:0000313" key="2">
    <source>
        <dbReference type="EMBL" id="KAJ8978939.1"/>
    </source>
</evidence>
<name>A0ABQ9JMW6_9CUCU</name>
<dbReference type="Pfam" id="PF24576">
    <property type="entry name" value="IR75A_N"/>
    <property type="match status" value="1"/>
</dbReference>
<evidence type="ECO:0000259" key="1">
    <source>
        <dbReference type="Pfam" id="PF24576"/>
    </source>
</evidence>
<dbReference type="Proteomes" id="UP001162164">
    <property type="component" value="Unassembled WGS sequence"/>
</dbReference>
<accession>A0ABQ9JMW6</accession>